<organism evidence="5 6">
    <name type="scientific">Phytophthora nicotianae</name>
    <name type="common">Potato buckeye rot agent</name>
    <name type="synonym">Phytophthora parasitica</name>
    <dbReference type="NCBI Taxonomy" id="4792"/>
    <lineage>
        <taxon>Eukaryota</taxon>
        <taxon>Sar</taxon>
        <taxon>Stramenopiles</taxon>
        <taxon>Oomycota</taxon>
        <taxon>Peronosporomycetes</taxon>
        <taxon>Peronosporales</taxon>
        <taxon>Peronosporaceae</taxon>
        <taxon>Phytophthora</taxon>
    </lineage>
</organism>
<dbReference type="Proteomes" id="UP000054636">
    <property type="component" value="Unassembled WGS sequence"/>
</dbReference>
<feature type="domain" description="AAA+ ATPase" evidence="4">
    <location>
        <begin position="202"/>
        <end position="346"/>
    </location>
</feature>
<keyword evidence="2" id="KW-0067">ATP-binding</keyword>
<sequence>MGANLLVLDGGLLASPQLRLEDFFSAALRIQPCVLLLEDLELLFPMTLDETKYKLVCRLVNCLESILIIAVVQQVPDNQWTVELLTSLVPRSKLLRREFLMSLAVRYGQRPSNIASIAQQICTRLSSGDSQDVSVEKLESEIAASAREISSTSNGADTLSSSVPDVSWSDIGGLERVKQNLIEMVVWPLEKPEVFRRMGISSPLGMVLHGPPGTGKTMLAKATAKASGCNFLNLSASDLMKAEIGESEKAITRAFDTARALSPCMIFIDEFQSLFGSRSTAGQTTSRMISQLLMELDALKAVSDDSKAHASDVAAGRIFVLAATNALSAIDPAFLQPAIQAMQRIPANAPVDEQVRNVRYQGILSGDSD</sequence>
<evidence type="ECO:0000256" key="1">
    <source>
        <dbReference type="ARBA" id="ARBA00022741"/>
    </source>
</evidence>
<dbReference type="PANTHER" id="PTHR23077:SF171">
    <property type="entry name" value="NUCLEAR VALOSIN-CONTAINING PROTEIN-LIKE"/>
    <property type="match status" value="1"/>
</dbReference>
<proteinExistence type="predicted"/>
<dbReference type="Pfam" id="PF00004">
    <property type="entry name" value="AAA"/>
    <property type="match status" value="1"/>
</dbReference>
<reference evidence="5 6" key="1">
    <citation type="submission" date="2015-11" db="EMBL/GenBank/DDBJ databases">
        <title>Genomes and virulence difference between two physiological races of Phytophthora nicotianae.</title>
        <authorList>
            <person name="Liu H."/>
            <person name="Ma X."/>
            <person name="Yu H."/>
            <person name="Fang D."/>
            <person name="Li Y."/>
            <person name="Wang X."/>
            <person name="Wang W."/>
            <person name="Dong Y."/>
            <person name="Xiao B."/>
        </authorList>
    </citation>
    <scope>NUCLEOTIDE SEQUENCE [LARGE SCALE GENOMIC DNA]</scope>
    <source>
        <strain evidence="6">race 1</strain>
    </source>
</reference>
<evidence type="ECO:0000313" key="5">
    <source>
        <dbReference type="EMBL" id="KUF96908.1"/>
    </source>
</evidence>
<keyword evidence="1" id="KW-0547">Nucleotide-binding</keyword>
<evidence type="ECO:0000256" key="2">
    <source>
        <dbReference type="ARBA" id="ARBA00022840"/>
    </source>
</evidence>
<dbReference type="InterPro" id="IPR003593">
    <property type="entry name" value="AAA+_ATPase"/>
</dbReference>
<comment type="caution">
    <text evidence="5">The sequence shown here is derived from an EMBL/GenBank/DDBJ whole genome shotgun (WGS) entry which is preliminary data.</text>
</comment>
<dbReference type="AlphaFoldDB" id="A0A0W8DL60"/>
<dbReference type="SUPFAM" id="SSF52540">
    <property type="entry name" value="P-loop containing nucleoside triphosphate hydrolases"/>
    <property type="match status" value="1"/>
</dbReference>
<dbReference type="InterPro" id="IPR003959">
    <property type="entry name" value="ATPase_AAA_core"/>
</dbReference>
<gene>
    <name evidence="5" type="ORF">AM588_10006329</name>
</gene>
<accession>A0A0W8DL60</accession>
<dbReference type="Gene3D" id="3.40.50.300">
    <property type="entry name" value="P-loop containing nucleotide triphosphate hydrolases"/>
    <property type="match status" value="1"/>
</dbReference>
<dbReference type="EMBL" id="LNFP01000137">
    <property type="protein sequence ID" value="KUF96908.1"/>
    <property type="molecule type" value="Genomic_DNA"/>
</dbReference>
<dbReference type="InterPro" id="IPR027417">
    <property type="entry name" value="P-loop_NTPase"/>
</dbReference>
<dbReference type="SMART" id="SM00382">
    <property type="entry name" value="AAA"/>
    <property type="match status" value="1"/>
</dbReference>
<dbReference type="FunFam" id="3.40.50.300:FF:001025">
    <property type="entry name" value="ATPase family, AAA domain-containing 2B"/>
    <property type="match status" value="1"/>
</dbReference>
<evidence type="ECO:0000259" key="4">
    <source>
        <dbReference type="SMART" id="SM00382"/>
    </source>
</evidence>
<keyword evidence="3" id="KW-0175">Coiled coil</keyword>
<dbReference type="GO" id="GO:0016887">
    <property type="term" value="F:ATP hydrolysis activity"/>
    <property type="evidence" value="ECO:0007669"/>
    <property type="project" value="InterPro"/>
</dbReference>
<protein>
    <recommendedName>
        <fullName evidence="4">AAA+ ATPase domain-containing protein</fullName>
    </recommendedName>
</protein>
<evidence type="ECO:0000256" key="3">
    <source>
        <dbReference type="ARBA" id="ARBA00023054"/>
    </source>
</evidence>
<dbReference type="PANTHER" id="PTHR23077">
    <property type="entry name" value="AAA-FAMILY ATPASE"/>
    <property type="match status" value="1"/>
</dbReference>
<name>A0A0W8DL60_PHYNI</name>
<evidence type="ECO:0000313" key="6">
    <source>
        <dbReference type="Proteomes" id="UP000054636"/>
    </source>
</evidence>
<dbReference type="InterPro" id="IPR050168">
    <property type="entry name" value="AAA_ATPase_domain"/>
</dbReference>
<dbReference type="GO" id="GO:0005524">
    <property type="term" value="F:ATP binding"/>
    <property type="evidence" value="ECO:0007669"/>
    <property type="project" value="UniProtKB-KW"/>
</dbReference>